<name>A0AAN1GT19_9RHOB</name>
<dbReference type="InterPro" id="IPR037401">
    <property type="entry name" value="SnoaL-like"/>
</dbReference>
<gene>
    <name evidence="2" type="ORF">PhaeoP13_02630</name>
</gene>
<dbReference type="Gene3D" id="3.10.450.50">
    <property type="match status" value="1"/>
</dbReference>
<dbReference type="RefSeq" id="WP_096872466.1">
    <property type="nucleotide sequence ID" value="NZ_CP010715.1"/>
</dbReference>
<dbReference type="SUPFAM" id="SSF54427">
    <property type="entry name" value="NTF2-like"/>
    <property type="match status" value="1"/>
</dbReference>
<protein>
    <submittedName>
        <fullName evidence="2">Ketosteroid isomerase-related protein</fullName>
    </submittedName>
</protein>
<keyword evidence="2" id="KW-0413">Isomerase</keyword>
<feature type="domain" description="SnoaL-like" evidence="1">
    <location>
        <begin position="17"/>
        <end position="114"/>
    </location>
</feature>
<reference evidence="2 3" key="1">
    <citation type="journal article" date="2017" name="Front. Microbiol.">
        <title>Phaeobacter piscinae sp. nov., a species of the Roseobacter group and potential aquaculture probiont.</title>
        <authorList>
            <person name="Sonnenschein E.C."/>
            <person name="Phippen C.B.W."/>
            <person name="Nielsen K.F."/>
            <person name="Mateiu R.V."/>
            <person name="Melchiorsen J."/>
            <person name="Gram L."/>
            <person name="Overmann J."/>
            <person name="Freese H.M."/>
        </authorList>
    </citation>
    <scope>NUCLEOTIDE SEQUENCE [LARGE SCALE GENOMIC DNA]</scope>
    <source>
        <strain evidence="2 3">P13</strain>
    </source>
</reference>
<evidence type="ECO:0000259" key="1">
    <source>
        <dbReference type="Pfam" id="PF12680"/>
    </source>
</evidence>
<dbReference type="InterPro" id="IPR032710">
    <property type="entry name" value="NTF2-like_dom_sf"/>
</dbReference>
<accession>A0AAN1GT19</accession>
<proteinExistence type="predicted"/>
<evidence type="ECO:0000313" key="2">
    <source>
        <dbReference type="EMBL" id="ATG44543.1"/>
    </source>
</evidence>
<dbReference type="EMBL" id="CP010767">
    <property type="protein sequence ID" value="ATG44543.1"/>
    <property type="molecule type" value="Genomic_DNA"/>
</dbReference>
<dbReference type="Pfam" id="PF12680">
    <property type="entry name" value="SnoaL_2"/>
    <property type="match status" value="1"/>
</dbReference>
<evidence type="ECO:0000313" key="3">
    <source>
        <dbReference type="Proteomes" id="UP000218606"/>
    </source>
</evidence>
<dbReference type="AlphaFoldDB" id="A0AAN1GT19"/>
<dbReference type="Proteomes" id="UP000218606">
    <property type="component" value="Chromosome"/>
</dbReference>
<organism evidence="2 3">
    <name type="scientific">Phaeobacter piscinae</name>
    <dbReference type="NCBI Taxonomy" id="1580596"/>
    <lineage>
        <taxon>Bacteria</taxon>
        <taxon>Pseudomonadati</taxon>
        <taxon>Pseudomonadota</taxon>
        <taxon>Alphaproteobacteria</taxon>
        <taxon>Rhodobacterales</taxon>
        <taxon>Roseobacteraceae</taxon>
        <taxon>Phaeobacter</taxon>
    </lineage>
</organism>
<sequence length="125" mass="13568">MQITTHMPAAHTALIGDLYAAVDALNAQAVAGFLTDDVTFRLGNFDAITGRKAVEDANASFFTTIRAMGHTITGIWTSGDAIFCEGEVHYTRKDQSEHKVPFATRLGLRDDKIATYNVYADISGL</sequence>
<dbReference type="GO" id="GO:0016853">
    <property type="term" value="F:isomerase activity"/>
    <property type="evidence" value="ECO:0007669"/>
    <property type="project" value="UniProtKB-KW"/>
</dbReference>